<reference evidence="3" key="1">
    <citation type="journal article" date="2023" name="Mol. Phylogenet. Evol.">
        <title>Genome-scale phylogeny and comparative genomics of the fungal order Sordariales.</title>
        <authorList>
            <person name="Hensen N."/>
            <person name="Bonometti L."/>
            <person name="Westerberg I."/>
            <person name="Brannstrom I.O."/>
            <person name="Guillou S."/>
            <person name="Cros-Aarteil S."/>
            <person name="Calhoun S."/>
            <person name="Haridas S."/>
            <person name="Kuo A."/>
            <person name="Mondo S."/>
            <person name="Pangilinan J."/>
            <person name="Riley R."/>
            <person name="LaButti K."/>
            <person name="Andreopoulos B."/>
            <person name="Lipzen A."/>
            <person name="Chen C."/>
            <person name="Yan M."/>
            <person name="Daum C."/>
            <person name="Ng V."/>
            <person name="Clum A."/>
            <person name="Steindorff A."/>
            <person name="Ohm R.A."/>
            <person name="Martin F."/>
            <person name="Silar P."/>
            <person name="Natvig D.O."/>
            <person name="Lalanne C."/>
            <person name="Gautier V."/>
            <person name="Ament-Velasquez S.L."/>
            <person name="Kruys A."/>
            <person name="Hutchinson M.I."/>
            <person name="Powell A.J."/>
            <person name="Barry K."/>
            <person name="Miller A.N."/>
            <person name="Grigoriev I.V."/>
            <person name="Debuchy R."/>
            <person name="Gladieux P."/>
            <person name="Hiltunen Thoren M."/>
            <person name="Johannesson H."/>
        </authorList>
    </citation>
    <scope>NUCLEOTIDE SEQUENCE</scope>
    <source>
        <strain evidence="3">FGSC 1904</strain>
    </source>
</reference>
<evidence type="ECO:0000256" key="1">
    <source>
        <dbReference type="SAM" id="MobiDB-lite"/>
    </source>
</evidence>
<feature type="region of interest" description="Disordered" evidence="1">
    <location>
        <begin position="49"/>
        <end position="101"/>
    </location>
</feature>
<gene>
    <name evidence="3" type="ORF">B0T20DRAFT_397886</name>
</gene>
<dbReference type="AlphaFoldDB" id="A0AAE0U2A4"/>
<protein>
    <submittedName>
        <fullName evidence="3">Uncharacterized protein</fullName>
    </submittedName>
</protein>
<accession>A0AAE0U2A4</accession>
<evidence type="ECO:0000313" key="4">
    <source>
        <dbReference type="Proteomes" id="UP001281003"/>
    </source>
</evidence>
<comment type="caution">
    <text evidence="3">The sequence shown here is derived from an EMBL/GenBank/DDBJ whole genome shotgun (WGS) entry which is preliminary data.</text>
</comment>
<keyword evidence="4" id="KW-1185">Reference proteome</keyword>
<organism evidence="3 4">
    <name type="scientific">Sordaria brevicollis</name>
    <dbReference type="NCBI Taxonomy" id="83679"/>
    <lineage>
        <taxon>Eukaryota</taxon>
        <taxon>Fungi</taxon>
        <taxon>Dikarya</taxon>
        <taxon>Ascomycota</taxon>
        <taxon>Pezizomycotina</taxon>
        <taxon>Sordariomycetes</taxon>
        <taxon>Sordariomycetidae</taxon>
        <taxon>Sordariales</taxon>
        <taxon>Sordariaceae</taxon>
        <taxon>Sordaria</taxon>
    </lineage>
</organism>
<reference evidence="3" key="2">
    <citation type="submission" date="2023-07" db="EMBL/GenBank/DDBJ databases">
        <authorList>
            <consortium name="Lawrence Berkeley National Laboratory"/>
            <person name="Haridas S."/>
            <person name="Hensen N."/>
            <person name="Bonometti L."/>
            <person name="Westerberg I."/>
            <person name="Brannstrom I.O."/>
            <person name="Guillou S."/>
            <person name="Cros-Aarteil S."/>
            <person name="Calhoun S."/>
            <person name="Kuo A."/>
            <person name="Mondo S."/>
            <person name="Pangilinan J."/>
            <person name="Riley R."/>
            <person name="LaButti K."/>
            <person name="Andreopoulos B."/>
            <person name="Lipzen A."/>
            <person name="Chen C."/>
            <person name="Yanf M."/>
            <person name="Daum C."/>
            <person name="Ng V."/>
            <person name="Clum A."/>
            <person name="Steindorff A."/>
            <person name="Ohm R."/>
            <person name="Martin F."/>
            <person name="Silar P."/>
            <person name="Natvig D."/>
            <person name="Lalanne C."/>
            <person name="Gautier V."/>
            <person name="Ament-velasquez S.L."/>
            <person name="Kruys A."/>
            <person name="Hutchinson M.I."/>
            <person name="Powell A.J."/>
            <person name="Barry K."/>
            <person name="Miller A.N."/>
            <person name="Grigoriev I.V."/>
            <person name="Debuchy R."/>
            <person name="Gladieux P."/>
            <person name="Thoren M.H."/>
            <person name="Johannesson H."/>
        </authorList>
    </citation>
    <scope>NUCLEOTIDE SEQUENCE</scope>
    <source>
        <strain evidence="3">FGSC 1904</strain>
    </source>
</reference>
<dbReference type="Proteomes" id="UP001281003">
    <property type="component" value="Unassembled WGS sequence"/>
</dbReference>
<keyword evidence="2" id="KW-0812">Transmembrane</keyword>
<name>A0AAE0U2A4_SORBR</name>
<evidence type="ECO:0000256" key="2">
    <source>
        <dbReference type="SAM" id="Phobius"/>
    </source>
</evidence>
<keyword evidence="2" id="KW-1133">Transmembrane helix</keyword>
<dbReference type="EMBL" id="JAUTDP010000016">
    <property type="protein sequence ID" value="KAK3388373.1"/>
    <property type="molecule type" value="Genomic_DNA"/>
</dbReference>
<proteinExistence type="predicted"/>
<sequence>MADNRYVQLLDYLPGLSILGFFLFAFLALYVDYTLTSYFLSDAAKEAEKKRKEEDKKKRLEQAEKSRQEQIRKREEENKKREAADMARREKRQRTEAAKGN</sequence>
<keyword evidence="2" id="KW-0472">Membrane</keyword>
<feature type="transmembrane region" description="Helical" evidence="2">
    <location>
        <begin position="12"/>
        <end position="31"/>
    </location>
</feature>
<evidence type="ECO:0000313" key="3">
    <source>
        <dbReference type="EMBL" id="KAK3388373.1"/>
    </source>
</evidence>